<protein>
    <submittedName>
        <fullName evidence="1">Uncharacterized protein</fullName>
    </submittedName>
</protein>
<keyword evidence="2" id="KW-1185">Reference proteome</keyword>
<dbReference type="Gramene" id="PGSC0003DMT400052422">
    <property type="protein sequence ID" value="PGSC0003DMT400052422"/>
    <property type="gene ID" value="PGSC0003DMG400020349"/>
</dbReference>
<reference evidence="2" key="1">
    <citation type="journal article" date="2011" name="Nature">
        <title>Genome sequence and analysis of the tuber crop potato.</title>
        <authorList>
            <consortium name="The Potato Genome Sequencing Consortium"/>
        </authorList>
    </citation>
    <scope>NUCLEOTIDE SEQUENCE [LARGE SCALE GENOMIC DNA]</scope>
    <source>
        <strain evidence="2">cv. DM1-3 516 R44</strain>
    </source>
</reference>
<proteinExistence type="predicted"/>
<dbReference type="Proteomes" id="UP000011115">
    <property type="component" value="Unassembled WGS sequence"/>
</dbReference>
<organism evidence="1 2">
    <name type="scientific">Solanum tuberosum</name>
    <name type="common">Potato</name>
    <dbReference type="NCBI Taxonomy" id="4113"/>
    <lineage>
        <taxon>Eukaryota</taxon>
        <taxon>Viridiplantae</taxon>
        <taxon>Streptophyta</taxon>
        <taxon>Embryophyta</taxon>
        <taxon>Tracheophyta</taxon>
        <taxon>Spermatophyta</taxon>
        <taxon>Magnoliopsida</taxon>
        <taxon>eudicotyledons</taxon>
        <taxon>Gunneridae</taxon>
        <taxon>Pentapetalae</taxon>
        <taxon>asterids</taxon>
        <taxon>lamiids</taxon>
        <taxon>Solanales</taxon>
        <taxon>Solanaceae</taxon>
        <taxon>Solanoideae</taxon>
        <taxon>Solaneae</taxon>
        <taxon>Solanum</taxon>
    </lineage>
</organism>
<sequence length="104" mass="11608">MISIRGAHRSVRFGFSISSFSTHFQSLSEATISISLSAFAEDLGFFRTSCAGFKSDCQAFLNISACFGRPTQVLRHRLGQINMFPVPALTESLTNRQKTYKDTY</sequence>
<dbReference type="AlphaFoldDB" id="M1BTD7"/>
<evidence type="ECO:0000313" key="2">
    <source>
        <dbReference type="Proteomes" id="UP000011115"/>
    </source>
</evidence>
<dbReference type="EnsemblPlants" id="PGSC0003DMT400052422">
    <property type="protein sequence ID" value="PGSC0003DMT400052422"/>
    <property type="gene ID" value="PGSC0003DMG400020349"/>
</dbReference>
<evidence type="ECO:0000313" key="1">
    <source>
        <dbReference type="EnsemblPlants" id="PGSC0003DMT400052422"/>
    </source>
</evidence>
<dbReference type="InParanoid" id="M1BTD7"/>
<accession>M1BTD7</accession>
<reference evidence="1" key="2">
    <citation type="submission" date="2015-06" db="UniProtKB">
        <authorList>
            <consortium name="EnsemblPlants"/>
        </authorList>
    </citation>
    <scope>IDENTIFICATION</scope>
    <source>
        <strain evidence="1">DM1-3 516 R44</strain>
    </source>
</reference>
<dbReference type="HOGENOM" id="CLU_2254985_0_0_1"/>
<name>M1BTD7_SOLTU</name>
<dbReference type="PaxDb" id="4113-PGSC0003DMT400052422"/>